<dbReference type="GO" id="GO:0005634">
    <property type="term" value="C:nucleus"/>
    <property type="evidence" value="ECO:0007669"/>
    <property type="project" value="TreeGrafter"/>
</dbReference>
<dbReference type="GO" id="GO:0005737">
    <property type="term" value="C:cytoplasm"/>
    <property type="evidence" value="ECO:0007669"/>
    <property type="project" value="TreeGrafter"/>
</dbReference>
<dbReference type="GO" id="GO:0005524">
    <property type="term" value="F:ATP binding"/>
    <property type="evidence" value="ECO:0007669"/>
    <property type="project" value="InterPro"/>
</dbReference>
<dbReference type="EMBL" id="LDAU01000212">
    <property type="protein sequence ID" value="KRW99502.1"/>
    <property type="molecule type" value="Genomic_DNA"/>
</dbReference>
<evidence type="ECO:0000259" key="1">
    <source>
        <dbReference type="PROSITE" id="PS50011"/>
    </source>
</evidence>
<dbReference type="SUPFAM" id="SSF56112">
    <property type="entry name" value="Protein kinase-like (PK-like)"/>
    <property type="match status" value="1"/>
</dbReference>
<dbReference type="Proteomes" id="UP000054937">
    <property type="component" value="Unassembled WGS sequence"/>
</dbReference>
<sequence length="171" mass="19846">MCDVGYEKQLQSFKNDWKGIIWGVKLYEVYETINSIYLTLGLVQGGDLKQKVHSLVGKIEEVRKFSLNLIKILEYVHSIGIVHRDLKPENLLIRDKKNISDIVLADFGLSFEIDTPYEDIIYKRCGTPGYVAPEVLQFDENKNQKIYGTEVDIYSAGIIIFFFERPYKRND</sequence>
<dbReference type="GO" id="GO:0044773">
    <property type="term" value="P:mitotic DNA damage checkpoint signaling"/>
    <property type="evidence" value="ECO:0007669"/>
    <property type="project" value="TreeGrafter"/>
</dbReference>
<keyword evidence="2" id="KW-0418">Kinase</keyword>
<evidence type="ECO:0000313" key="2">
    <source>
        <dbReference type="EMBL" id="KRW99502.1"/>
    </source>
</evidence>
<name>A0A0V0QBA2_PSEPJ</name>
<dbReference type="PROSITE" id="PS50011">
    <property type="entry name" value="PROTEIN_KINASE_DOM"/>
    <property type="match status" value="1"/>
</dbReference>
<dbReference type="PANTHER" id="PTHR44167:SF18">
    <property type="entry name" value="PROTEIN KINASE DOMAIN-CONTAINING PROTEIN"/>
    <property type="match status" value="1"/>
</dbReference>
<feature type="domain" description="Protein kinase" evidence="1">
    <location>
        <begin position="1"/>
        <end position="171"/>
    </location>
</feature>
<dbReference type="InterPro" id="IPR000719">
    <property type="entry name" value="Prot_kinase_dom"/>
</dbReference>
<dbReference type="InterPro" id="IPR011009">
    <property type="entry name" value="Kinase-like_dom_sf"/>
</dbReference>
<dbReference type="GO" id="GO:0004674">
    <property type="term" value="F:protein serine/threonine kinase activity"/>
    <property type="evidence" value="ECO:0007669"/>
    <property type="project" value="TreeGrafter"/>
</dbReference>
<organism evidence="2 3">
    <name type="scientific">Pseudocohnilembus persalinus</name>
    <name type="common">Ciliate</name>
    <dbReference type="NCBI Taxonomy" id="266149"/>
    <lineage>
        <taxon>Eukaryota</taxon>
        <taxon>Sar</taxon>
        <taxon>Alveolata</taxon>
        <taxon>Ciliophora</taxon>
        <taxon>Intramacronucleata</taxon>
        <taxon>Oligohymenophorea</taxon>
        <taxon>Scuticociliatia</taxon>
        <taxon>Philasterida</taxon>
        <taxon>Pseudocohnilembidae</taxon>
        <taxon>Pseudocohnilembus</taxon>
    </lineage>
</organism>
<keyword evidence="2" id="KW-0808">Transferase</keyword>
<dbReference type="InterPro" id="IPR008271">
    <property type="entry name" value="Ser/Thr_kinase_AS"/>
</dbReference>
<accession>A0A0V0QBA2</accession>
<dbReference type="InParanoid" id="A0A0V0QBA2"/>
<comment type="caution">
    <text evidence="2">The sequence shown here is derived from an EMBL/GenBank/DDBJ whole genome shotgun (WGS) entry which is preliminary data.</text>
</comment>
<dbReference type="Gene3D" id="1.10.510.10">
    <property type="entry name" value="Transferase(Phosphotransferase) domain 1"/>
    <property type="match status" value="1"/>
</dbReference>
<dbReference type="OrthoDB" id="300340at2759"/>
<dbReference type="Pfam" id="PF00069">
    <property type="entry name" value="Pkinase"/>
    <property type="match status" value="1"/>
</dbReference>
<proteinExistence type="predicted"/>
<dbReference type="AlphaFoldDB" id="A0A0V0QBA2"/>
<dbReference type="PANTHER" id="PTHR44167">
    <property type="entry name" value="OVARIAN-SPECIFIC SERINE/THREONINE-PROTEIN KINASE LOK-RELATED"/>
    <property type="match status" value="1"/>
</dbReference>
<dbReference type="SMART" id="SM00220">
    <property type="entry name" value="S_TKc"/>
    <property type="match status" value="1"/>
</dbReference>
<reference evidence="2 3" key="1">
    <citation type="journal article" date="2015" name="Sci. Rep.">
        <title>Genome of the facultative scuticociliatosis pathogen Pseudocohnilembus persalinus provides insight into its virulence through horizontal gene transfer.</title>
        <authorList>
            <person name="Xiong J."/>
            <person name="Wang G."/>
            <person name="Cheng J."/>
            <person name="Tian M."/>
            <person name="Pan X."/>
            <person name="Warren A."/>
            <person name="Jiang C."/>
            <person name="Yuan D."/>
            <person name="Miao W."/>
        </authorList>
    </citation>
    <scope>NUCLEOTIDE SEQUENCE [LARGE SCALE GENOMIC DNA]</scope>
    <source>
        <strain evidence="2">36N120E</strain>
    </source>
</reference>
<protein>
    <submittedName>
        <fullName evidence="2">Protein kinase-like domain</fullName>
    </submittedName>
</protein>
<gene>
    <name evidence="2" type="ORF">PPERSA_07987</name>
</gene>
<evidence type="ECO:0000313" key="3">
    <source>
        <dbReference type="Proteomes" id="UP000054937"/>
    </source>
</evidence>
<keyword evidence="3" id="KW-1185">Reference proteome</keyword>
<dbReference type="PROSITE" id="PS00108">
    <property type="entry name" value="PROTEIN_KINASE_ST"/>
    <property type="match status" value="1"/>
</dbReference>